<dbReference type="EMBL" id="CP001686">
    <property type="protein sequence ID" value="ACV07489.1"/>
    <property type="molecule type" value="Genomic_DNA"/>
</dbReference>
<gene>
    <name evidence="3" type="ordered locus">Ksed_25260</name>
</gene>
<dbReference type="HOGENOM" id="CLU_116311_2_2_11"/>
<dbReference type="eggNOG" id="ENOG5030JA4">
    <property type="taxonomic scope" value="Bacteria"/>
</dbReference>
<keyword evidence="1" id="KW-1133">Transmembrane helix</keyword>
<dbReference type="Proteomes" id="UP000006666">
    <property type="component" value="Chromosome"/>
</dbReference>
<accession>C7NG80</accession>
<feature type="domain" description="TadE-like" evidence="2">
    <location>
        <begin position="23"/>
        <end position="65"/>
    </location>
</feature>
<keyword evidence="1" id="KW-0812">Transmembrane</keyword>
<dbReference type="InterPro" id="IPR049790">
    <property type="entry name" value="Rv3655c/TadE"/>
</dbReference>
<dbReference type="KEGG" id="kse:Ksed_25260"/>
<evidence type="ECO:0000313" key="3">
    <source>
        <dbReference type="EMBL" id="ACV07489.1"/>
    </source>
</evidence>
<keyword evidence="4" id="KW-1185">Reference proteome</keyword>
<dbReference type="AlphaFoldDB" id="C7NG80"/>
<reference evidence="3 4" key="1">
    <citation type="journal article" date="2009" name="Stand. Genomic Sci.">
        <title>Complete genome sequence of Kytococcus sedentarius type strain (541).</title>
        <authorList>
            <person name="Sims D."/>
            <person name="Brettin T."/>
            <person name="Detter J.C."/>
            <person name="Han C."/>
            <person name="Lapidus A."/>
            <person name="Copeland A."/>
            <person name="Glavina Del Rio T."/>
            <person name="Nolan M."/>
            <person name="Chen F."/>
            <person name="Lucas S."/>
            <person name="Tice H."/>
            <person name="Cheng J.F."/>
            <person name="Bruce D."/>
            <person name="Goodwin L."/>
            <person name="Pitluck S."/>
            <person name="Ovchinnikova G."/>
            <person name="Pati A."/>
            <person name="Ivanova N."/>
            <person name="Mavrommatis K."/>
            <person name="Chen A."/>
            <person name="Palaniappan K."/>
            <person name="D'haeseleer P."/>
            <person name="Chain P."/>
            <person name="Bristow J."/>
            <person name="Eisen J.A."/>
            <person name="Markowitz V."/>
            <person name="Hugenholtz P."/>
            <person name="Schneider S."/>
            <person name="Goker M."/>
            <person name="Pukall R."/>
            <person name="Kyrpides N.C."/>
            <person name="Klenk H.P."/>
        </authorList>
    </citation>
    <scope>NUCLEOTIDE SEQUENCE [LARGE SCALE GENOMIC DNA]</scope>
    <source>
        <strain evidence="4">ATCC 14392 / DSM 20547 / JCM 11482 / CCUG 33030 / NBRC 15357 / NCTC 11040 / CCM 314 / 541</strain>
    </source>
</reference>
<dbReference type="InterPro" id="IPR012495">
    <property type="entry name" value="TadE-like_dom"/>
</dbReference>
<name>C7NG80_KYTSD</name>
<dbReference type="Pfam" id="PF07811">
    <property type="entry name" value="TadE"/>
    <property type="match status" value="1"/>
</dbReference>
<sequence>MTVHRRGLRDWRAHRAGRSGEGGFTSVELAMVMPVIVLVLGMAVTAMVLVVDLLQVTDAARVGARAASRGESGIEVRRQAYALAPDGADVDVRRRGRSVTVTVSSRARGPAAWFPGLHPDSSATARLEPGVR</sequence>
<protein>
    <submittedName>
        <fullName evidence="3">TadE-like protein</fullName>
    </submittedName>
</protein>
<keyword evidence="1" id="KW-0472">Membrane</keyword>
<evidence type="ECO:0000259" key="2">
    <source>
        <dbReference type="Pfam" id="PF07811"/>
    </source>
</evidence>
<proteinExistence type="predicted"/>
<dbReference type="NCBIfam" id="NF041390">
    <property type="entry name" value="TadE_Rv3655c"/>
    <property type="match status" value="1"/>
</dbReference>
<feature type="transmembrane region" description="Helical" evidence="1">
    <location>
        <begin position="29"/>
        <end position="51"/>
    </location>
</feature>
<organism evidence="3 4">
    <name type="scientific">Kytococcus sedentarius (strain ATCC 14392 / DSM 20547 / JCM 11482 / CCUG 33030 / NBRC 15357 / NCTC 11040 / CCM 314 / 541)</name>
    <name type="common">Micrococcus sedentarius</name>
    <dbReference type="NCBI Taxonomy" id="478801"/>
    <lineage>
        <taxon>Bacteria</taxon>
        <taxon>Bacillati</taxon>
        <taxon>Actinomycetota</taxon>
        <taxon>Actinomycetes</taxon>
        <taxon>Micrococcales</taxon>
        <taxon>Kytococcaceae</taxon>
        <taxon>Kytococcus</taxon>
    </lineage>
</organism>
<evidence type="ECO:0000313" key="4">
    <source>
        <dbReference type="Proteomes" id="UP000006666"/>
    </source>
</evidence>
<dbReference type="RefSeq" id="WP_015780415.1">
    <property type="nucleotide sequence ID" value="NC_013169.1"/>
</dbReference>
<evidence type="ECO:0000256" key="1">
    <source>
        <dbReference type="SAM" id="Phobius"/>
    </source>
</evidence>
<dbReference type="STRING" id="478801.Ksed_25260"/>